<organism evidence="1 2">
    <name type="scientific">Chitinimonas arctica</name>
    <dbReference type="NCBI Taxonomy" id="2594795"/>
    <lineage>
        <taxon>Bacteria</taxon>
        <taxon>Pseudomonadati</taxon>
        <taxon>Pseudomonadota</taxon>
        <taxon>Betaproteobacteria</taxon>
        <taxon>Neisseriales</taxon>
        <taxon>Chitinibacteraceae</taxon>
        <taxon>Chitinimonas</taxon>
    </lineage>
</organism>
<dbReference type="OrthoDB" id="9226338at2"/>
<accession>A0A516SCI7</accession>
<sequence>MVAQLHLQLTQSLASADVSLKVIRLKDSEAGRSFAFAHSGSSIESSFAIRRTIESNLLEERTHGTDYRLIIFPSSIELSDRWKRYTINWDLIDVKTGRRVWNSSSVGRHWTMLSIDEDPEVRAKIIVDGAIAEFKRSGLI</sequence>
<proteinExistence type="predicted"/>
<dbReference type="EMBL" id="CP041730">
    <property type="protein sequence ID" value="QDQ25869.1"/>
    <property type="molecule type" value="Genomic_DNA"/>
</dbReference>
<evidence type="ECO:0000313" key="1">
    <source>
        <dbReference type="EMBL" id="QDQ25869.1"/>
    </source>
</evidence>
<dbReference type="KEGG" id="cari:FNU76_05620"/>
<dbReference type="RefSeq" id="WP_143856792.1">
    <property type="nucleotide sequence ID" value="NZ_CP041730.1"/>
</dbReference>
<protein>
    <submittedName>
        <fullName evidence="1">Uncharacterized protein</fullName>
    </submittedName>
</protein>
<reference evidence="2" key="1">
    <citation type="submission" date="2019-07" db="EMBL/GenBank/DDBJ databases">
        <title>Chitinimonas sp. nov., isolated from Ny-Alesund, arctica soil.</title>
        <authorList>
            <person name="Xu Q."/>
            <person name="Peng F."/>
        </authorList>
    </citation>
    <scope>NUCLEOTIDE SEQUENCE [LARGE SCALE GENOMIC DNA]</scope>
    <source>
        <strain evidence="2">R3-44</strain>
    </source>
</reference>
<keyword evidence="2" id="KW-1185">Reference proteome</keyword>
<dbReference type="Proteomes" id="UP000317550">
    <property type="component" value="Chromosome"/>
</dbReference>
<gene>
    <name evidence="1" type="ORF">FNU76_05620</name>
</gene>
<evidence type="ECO:0000313" key="2">
    <source>
        <dbReference type="Proteomes" id="UP000317550"/>
    </source>
</evidence>
<dbReference type="AlphaFoldDB" id="A0A516SCI7"/>
<name>A0A516SCI7_9NEIS</name>